<dbReference type="PROSITE" id="PS50293">
    <property type="entry name" value="TPR_REGION"/>
    <property type="match status" value="3"/>
</dbReference>
<dbReference type="SMART" id="SM00028">
    <property type="entry name" value="TPR"/>
    <property type="match status" value="12"/>
</dbReference>
<feature type="repeat" description="TPR" evidence="1">
    <location>
        <begin position="334"/>
        <end position="367"/>
    </location>
</feature>
<name>A0A2N3Q059_9PROT</name>
<feature type="repeat" description="TPR" evidence="1">
    <location>
        <begin position="198"/>
        <end position="231"/>
    </location>
</feature>
<feature type="repeat" description="TPR" evidence="1">
    <location>
        <begin position="96"/>
        <end position="129"/>
    </location>
</feature>
<accession>A0A2N3Q059</accession>
<comment type="caution">
    <text evidence="2">The sequence shown here is derived from an EMBL/GenBank/DDBJ whole genome shotgun (WGS) entry which is preliminary data.</text>
</comment>
<feature type="repeat" description="TPR" evidence="1">
    <location>
        <begin position="130"/>
        <end position="163"/>
    </location>
</feature>
<feature type="repeat" description="TPR" evidence="1">
    <location>
        <begin position="300"/>
        <end position="333"/>
    </location>
</feature>
<feature type="repeat" description="TPR" evidence="1">
    <location>
        <begin position="470"/>
        <end position="503"/>
    </location>
</feature>
<sequence>MDSVALRRLLALAAEPRGQPLVSLRAPVPPAPARRLGYGDRPACRDARRLGGRWWGKRRSVGDAKDGHPMTHAGSRNTETMIATLRTLLRTHPGDPKLLYNLAVFLETDGRADEAIEIYEQAINHAPALAEARTNLGIALLEKGRLDEAVSWLESSRRLQPGNPTIPYNLAIARQRQGKLAEAAETFRAAIALKAEFPQAYTNLGIVLLAREQFDAAIDAFRTALSLRTEDAKAHTNLGVALAKSGRPADGVAAHRRAIALAPLDAEIRSNLGEALRLDGQPEDAVAAFRAAIILRPDYPEAWNNLGALLHGLGRDDEAAEACRIVLTISPDHAEAAYNLGLALKASGRLDEAKAAYRTALKIRPLYAEALNNLGVIFQAQDLPDKAAEAFRGALAVTPDYPEAYSNLGVALVAMGLPEDSVTACGRAIHLDPGYAEALANLGNAYYDQGCFEEAVLAVRKALELRPEFPGALNNLGIALQAAGHLDEALETYRSALALRPDYPVARYNLATALLLNGDYEEGWREYEWRARGGVRTLYHRTFAEPAWTGEDLSGGTLLLQGEQGFGDVLQFARYVPLLAERVAQIYFEVQPGLERLLGRLAPNVRVSTAGEHRPTADRHLYLMSAPHLLGTSLASIPADSPYLTADPALAEAWGKRLSRLAGMKVGLVWAGNNRPHDPPANAIDRRRSLALARLTPMLSLAGVSFVSLQKDAPASQIKALPPELRPLDLMDGISDFADTAALVANLDLVITVDTAIAHLAGAMGKPVWILSRFDGCWRWLKDRDDSPWYPTVRLFRQTSPGDWGSPLAKVVRELEHLAGS</sequence>
<dbReference type="PROSITE" id="PS50005">
    <property type="entry name" value="TPR"/>
    <property type="match status" value="9"/>
</dbReference>
<dbReference type="AlphaFoldDB" id="A0A2N3Q059"/>
<dbReference type="PANTHER" id="PTHR44809">
    <property type="match status" value="1"/>
</dbReference>
<dbReference type="Pfam" id="PF13432">
    <property type="entry name" value="TPR_16"/>
    <property type="match status" value="3"/>
</dbReference>
<dbReference type="InterPro" id="IPR019734">
    <property type="entry name" value="TPR_rpt"/>
</dbReference>
<dbReference type="Gene3D" id="3.40.50.2000">
    <property type="entry name" value="Glycogen Phosphorylase B"/>
    <property type="match status" value="1"/>
</dbReference>
<keyword evidence="3" id="KW-1185">Reference proteome</keyword>
<dbReference type="GO" id="GO:0016757">
    <property type="term" value="F:glycosyltransferase activity"/>
    <property type="evidence" value="ECO:0007669"/>
    <property type="project" value="InterPro"/>
</dbReference>
<dbReference type="EMBL" id="PIUM01000002">
    <property type="protein sequence ID" value="PKU26001.1"/>
    <property type="molecule type" value="Genomic_DNA"/>
</dbReference>
<dbReference type="PANTHER" id="PTHR44809:SF1">
    <property type="entry name" value="PROTEIN O-MANNOSYL-TRANSFERASE TMTC1"/>
    <property type="match status" value="1"/>
</dbReference>
<dbReference type="InterPro" id="IPR002201">
    <property type="entry name" value="Glyco_trans_9"/>
</dbReference>
<dbReference type="Proteomes" id="UP000233293">
    <property type="component" value="Unassembled WGS sequence"/>
</dbReference>
<reference evidence="3" key="1">
    <citation type="submission" date="2017-12" db="EMBL/GenBank/DDBJ databases">
        <title>Draft genome sequence of Telmatospirillum siberiense 26-4b1T, an acidotolerant peatland alphaproteobacterium potentially involved in sulfur cycling.</title>
        <authorList>
            <person name="Hausmann B."/>
            <person name="Pjevac P."/>
            <person name="Schreck K."/>
            <person name="Herbold C.W."/>
            <person name="Daims H."/>
            <person name="Wagner M."/>
            <person name="Pester M."/>
            <person name="Loy A."/>
        </authorList>
    </citation>
    <scope>NUCLEOTIDE SEQUENCE [LARGE SCALE GENOMIC DNA]</scope>
    <source>
        <strain evidence="3">26-4b1</strain>
    </source>
</reference>
<feature type="repeat" description="TPR" evidence="1">
    <location>
        <begin position="436"/>
        <end position="469"/>
    </location>
</feature>
<gene>
    <name evidence="2" type="ORF">CWS72_02330</name>
</gene>
<keyword evidence="1" id="KW-0802">TPR repeat</keyword>
<dbReference type="SUPFAM" id="SSF48452">
    <property type="entry name" value="TPR-like"/>
    <property type="match status" value="2"/>
</dbReference>
<feature type="repeat" description="TPR" evidence="1">
    <location>
        <begin position="266"/>
        <end position="299"/>
    </location>
</feature>
<evidence type="ECO:0000313" key="2">
    <source>
        <dbReference type="EMBL" id="PKU26001.1"/>
    </source>
</evidence>
<dbReference type="Gene3D" id="1.25.40.10">
    <property type="entry name" value="Tetratricopeptide repeat domain"/>
    <property type="match status" value="6"/>
</dbReference>
<feature type="repeat" description="TPR" evidence="1">
    <location>
        <begin position="368"/>
        <end position="401"/>
    </location>
</feature>
<dbReference type="InterPro" id="IPR011990">
    <property type="entry name" value="TPR-like_helical_dom_sf"/>
</dbReference>
<evidence type="ECO:0000256" key="1">
    <source>
        <dbReference type="PROSITE-ProRule" id="PRU00339"/>
    </source>
</evidence>
<organism evidence="2 3">
    <name type="scientific">Telmatospirillum siberiense</name>
    <dbReference type="NCBI Taxonomy" id="382514"/>
    <lineage>
        <taxon>Bacteria</taxon>
        <taxon>Pseudomonadati</taxon>
        <taxon>Pseudomonadota</taxon>
        <taxon>Alphaproteobacteria</taxon>
        <taxon>Rhodospirillales</taxon>
        <taxon>Rhodospirillaceae</taxon>
        <taxon>Telmatospirillum</taxon>
    </lineage>
</organism>
<dbReference type="Pfam" id="PF13424">
    <property type="entry name" value="TPR_12"/>
    <property type="match status" value="1"/>
</dbReference>
<evidence type="ECO:0000313" key="3">
    <source>
        <dbReference type="Proteomes" id="UP000233293"/>
    </source>
</evidence>
<dbReference type="Pfam" id="PF01075">
    <property type="entry name" value="Glyco_transf_9"/>
    <property type="match status" value="1"/>
</dbReference>
<proteinExistence type="predicted"/>
<dbReference type="Pfam" id="PF13414">
    <property type="entry name" value="TPR_11"/>
    <property type="match status" value="1"/>
</dbReference>
<dbReference type="SUPFAM" id="SSF53756">
    <property type="entry name" value="UDP-Glycosyltransferase/glycogen phosphorylase"/>
    <property type="match status" value="1"/>
</dbReference>
<dbReference type="Pfam" id="PF13431">
    <property type="entry name" value="TPR_17"/>
    <property type="match status" value="1"/>
</dbReference>
<dbReference type="InterPro" id="IPR052943">
    <property type="entry name" value="TMTC_O-mannosyl-trnsfr"/>
</dbReference>
<protein>
    <submittedName>
        <fullName evidence="2">Uncharacterized protein</fullName>
    </submittedName>
</protein>